<dbReference type="InterPro" id="IPR041490">
    <property type="entry name" value="KstR2_TetR_C"/>
</dbReference>
<evidence type="ECO:0000313" key="9">
    <source>
        <dbReference type="Proteomes" id="UP000198348"/>
    </source>
</evidence>
<keyword evidence="2" id="KW-0805">Transcription regulation</keyword>
<dbReference type="InterPro" id="IPR023772">
    <property type="entry name" value="DNA-bd_HTH_TetR-type_CS"/>
</dbReference>
<keyword evidence="4" id="KW-0804">Transcription</keyword>
<gene>
    <name evidence="8" type="ORF">SAMN06265360_103103</name>
</gene>
<dbReference type="AlphaFoldDB" id="A0A238VMR7"/>
<dbReference type="InterPro" id="IPR036271">
    <property type="entry name" value="Tet_transcr_reg_TetR-rel_C_sf"/>
</dbReference>
<evidence type="ECO:0000256" key="5">
    <source>
        <dbReference type="PROSITE-ProRule" id="PRU00335"/>
    </source>
</evidence>
<evidence type="ECO:0000256" key="1">
    <source>
        <dbReference type="ARBA" id="ARBA00022491"/>
    </source>
</evidence>
<dbReference type="SUPFAM" id="SSF48498">
    <property type="entry name" value="Tetracyclin repressor-like, C-terminal domain"/>
    <property type="match status" value="1"/>
</dbReference>
<dbReference type="Pfam" id="PF00440">
    <property type="entry name" value="TetR_N"/>
    <property type="match status" value="1"/>
</dbReference>
<feature type="domain" description="HTH tetR-type" evidence="7">
    <location>
        <begin position="25"/>
        <end position="85"/>
    </location>
</feature>
<keyword evidence="3 5" id="KW-0238">DNA-binding</keyword>
<dbReference type="InterPro" id="IPR009057">
    <property type="entry name" value="Homeodomain-like_sf"/>
</dbReference>
<dbReference type="PRINTS" id="PR00455">
    <property type="entry name" value="HTHTETR"/>
</dbReference>
<dbReference type="PROSITE" id="PS01081">
    <property type="entry name" value="HTH_TETR_1"/>
    <property type="match status" value="1"/>
</dbReference>
<reference evidence="8 9" key="1">
    <citation type="submission" date="2017-06" db="EMBL/GenBank/DDBJ databases">
        <authorList>
            <person name="Kim H.J."/>
            <person name="Triplett B.A."/>
        </authorList>
    </citation>
    <scope>NUCLEOTIDE SEQUENCE [LARGE SCALE GENOMIC DNA]</scope>
    <source>
        <strain evidence="8 9">DSM 45207</strain>
    </source>
</reference>
<feature type="compositionally biased region" description="Basic and acidic residues" evidence="6">
    <location>
        <begin position="11"/>
        <end position="21"/>
    </location>
</feature>
<dbReference type="RefSeq" id="WP_089299971.1">
    <property type="nucleotide sequence ID" value="NZ_FZNW01000003.1"/>
</dbReference>
<dbReference type="EMBL" id="FZNW01000003">
    <property type="protein sequence ID" value="SNR35471.1"/>
    <property type="molecule type" value="Genomic_DNA"/>
</dbReference>
<dbReference type="PANTHER" id="PTHR30055">
    <property type="entry name" value="HTH-TYPE TRANSCRIPTIONAL REGULATOR RUTR"/>
    <property type="match status" value="1"/>
</dbReference>
<evidence type="ECO:0000256" key="3">
    <source>
        <dbReference type="ARBA" id="ARBA00023125"/>
    </source>
</evidence>
<accession>A0A238VMR7</accession>
<dbReference type="PANTHER" id="PTHR30055:SF175">
    <property type="entry name" value="HTH-TYPE TRANSCRIPTIONAL REPRESSOR KSTR2"/>
    <property type="match status" value="1"/>
</dbReference>
<dbReference type="Proteomes" id="UP000198348">
    <property type="component" value="Unassembled WGS sequence"/>
</dbReference>
<organism evidence="8 9">
    <name type="scientific">Haloechinothrix alba</name>
    <dbReference type="NCBI Taxonomy" id="664784"/>
    <lineage>
        <taxon>Bacteria</taxon>
        <taxon>Bacillati</taxon>
        <taxon>Actinomycetota</taxon>
        <taxon>Actinomycetes</taxon>
        <taxon>Pseudonocardiales</taxon>
        <taxon>Pseudonocardiaceae</taxon>
        <taxon>Haloechinothrix</taxon>
    </lineage>
</organism>
<dbReference type="GO" id="GO:0003700">
    <property type="term" value="F:DNA-binding transcription factor activity"/>
    <property type="evidence" value="ECO:0007669"/>
    <property type="project" value="TreeGrafter"/>
</dbReference>
<evidence type="ECO:0000256" key="6">
    <source>
        <dbReference type="SAM" id="MobiDB-lite"/>
    </source>
</evidence>
<dbReference type="InterPro" id="IPR050109">
    <property type="entry name" value="HTH-type_TetR-like_transc_reg"/>
</dbReference>
<name>A0A238VMR7_9PSEU</name>
<dbReference type="OrthoDB" id="9779746at2"/>
<dbReference type="Gene3D" id="1.10.357.10">
    <property type="entry name" value="Tetracycline Repressor, domain 2"/>
    <property type="match status" value="1"/>
</dbReference>
<keyword evidence="9" id="KW-1185">Reference proteome</keyword>
<evidence type="ECO:0000259" key="7">
    <source>
        <dbReference type="PROSITE" id="PS50977"/>
    </source>
</evidence>
<sequence>MSRATPSDPDDAQHPGSDRTPTRSGDVPVRLVSVATELFAKHGFESTSVQSIVDAAGVTKGAMYHYFDSKDDLLYEIYGRMLRVQTAQLERVASADLPVTERIRAATVDVVETSIANFDDTKIFWRSLHQLHPDKQAQVRAERRYYHERFRALIQEGQDSGEFRADVPADLVVDYHFGAVHHLSTWYRKDGWLGAGDVGRYFADMLLSALRP</sequence>
<feature type="DNA-binding region" description="H-T-H motif" evidence="5">
    <location>
        <begin position="48"/>
        <end position="67"/>
    </location>
</feature>
<evidence type="ECO:0000313" key="8">
    <source>
        <dbReference type="EMBL" id="SNR35471.1"/>
    </source>
</evidence>
<dbReference type="InterPro" id="IPR001647">
    <property type="entry name" value="HTH_TetR"/>
</dbReference>
<evidence type="ECO:0000256" key="4">
    <source>
        <dbReference type="ARBA" id="ARBA00023163"/>
    </source>
</evidence>
<keyword evidence="1" id="KW-0678">Repressor</keyword>
<dbReference type="GO" id="GO:0000976">
    <property type="term" value="F:transcription cis-regulatory region binding"/>
    <property type="evidence" value="ECO:0007669"/>
    <property type="project" value="TreeGrafter"/>
</dbReference>
<evidence type="ECO:0000256" key="2">
    <source>
        <dbReference type="ARBA" id="ARBA00023015"/>
    </source>
</evidence>
<proteinExistence type="predicted"/>
<feature type="region of interest" description="Disordered" evidence="6">
    <location>
        <begin position="1"/>
        <end position="27"/>
    </location>
</feature>
<dbReference type="SUPFAM" id="SSF46689">
    <property type="entry name" value="Homeodomain-like"/>
    <property type="match status" value="1"/>
</dbReference>
<dbReference type="Pfam" id="PF17932">
    <property type="entry name" value="TetR_C_24"/>
    <property type="match status" value="1"/>
</dbReference>
<dbReference type="PROSITE" id="PS50977">
    <property type="entry name" value="HTH_TETR_2"/>
    <property type="match status" value="1"/>
</dbReference>
<dbReference type="Gene3D" id="1.10.10.60">
    <property type="entry name" value="Homeodomain-like"/>
    <property type="match status" value="1"/>
</dbReference>
<protein>
    <submittedName>
        <fullName evidence="8">Transcriptional regulator, TetR family</fullName>
    </submittedName>
</protein>